<dbReference type="Proteomes" id="UP000254762">
    <property type="component" value="Unassembled WGS sequence"/>
</dbReference>
<dbReference type="EMBL" id="UGXD01000002">
    <property type="protein sequence ID" value="SUG31514.1"/>
    <property type="molecule type" value="Genomic_DNA"/>
</dbReference>
<dbReference type="InterPro" id="IPR050708">
    <property type="entry name" value="T6SS_VgrG/RHS"/>
</dbReference>
<evidence type="ECO:0000313" key="2">
    <source>
        <dbReference type="Proteomes" id="UP000254762"/>
    </source>
</evidence>
<proteinExistence type="predicted"/>
<sequence>MNKHYYTQTPNFTSHGTADVDTRTRAFGFNFTLATLNGNQGMGPELEIALNYNNSDTSNAWAIGNGFSYGFTVYDKPNGSLVLSSGESYKVRDNGSQPILLQQKIPSVIFKKKTMYEYQVVDKNGNITYLKDHLQNGIFFPVKIVSALGHSLTLHWKNSNSGFVLSSITDDSNTTLCSLFYPTGNGSTEITLYPDTAETFTVILYTTNNYLTKITHTLLGRQFPWELYYQDVGMGDGVQTLVKVKTPTGLIKRAIYNYGQKKGLIHFPQAANLSPLPAVTQLIVSPGLGQRDMITNYFATDSNNDAASPFKNYLGYDYNLGSGWSPDSDFMYDIFDPKYTYQTIVTQPATDGNSEIRTVYTYNNFHLQKSVKTTEGDTTHLIEVKYYVDDYPYKPYNDLPAQFQSPRIQTETWINRAKESFTQRTGFEYDTFGNLCRQISLCDERGEVTNESTVISSSYYPAQGEEDSIDGQSGCPADPWGFTHWLKSKTTTPPILHNYEDVPVRTQLYRYQSSEVLEDMPVTYAIIPDMETLKSSDIIGDRIHILMQQKSEYFTDKKSIHFGRKRKNAISVFDVNGKSFTKTNTFAWSYTNTSTTCSETLTTYDNLKASTTVIRSAYTGRMQSYTNRAGNQEKFFYDSLGRITRIICNPQSKYENIKEFTYNLLKNDNGEITEISTQIKNLNTGMIEVYFFDGAGRIYSEFKNAADFDQPDTFYEVKSIKWDARGRKHSEINKDYSRDVHKELNEYSVTTQYSYDNWGGNYLTTLSYGRQDIDSHDPVRRCDISQTRSENGKLVLGSTKIEYDVQGNAIRKIIRDKNDTDYAITRSEYDGLGRLRKFIDTSGYVTALTYDEFDRVLSKRLPNKALIEWTYASYTPENHPVTIALNGVQVGSQTYDGLGRLTAISSGGRVSSATYTGANDTPDTTMDAMGQRITHTWIPELHSVPDTIVGPDFMQSFSYDNITGALLESSETGSRSTQFKYYPSGLAKSEKITDSDIPMVEMERSWSLMGMTMTYRDISNNIVNIAYDNYGRYLTKTDPDVTSTVRYDDVGRLYYQKSTGYSDEIIIELGLDDFSREHTRKITSSSGEVMNITQNYYPNNQLKKRVTAVGLNIIRTENFEYDECNRLIHYYCEGSSPVVDAYNNAIAQQDFTLDDYNNITCCVTTLVGGLKDTAIYEFTNPDDPCQLITVTHSLHSHYPASYKLEYDHNGRMTKDEAGRTLHYDSTGRLVQVLSDDEESYYGYDSANKIIKQISNQGKNTALYYLDDGIISEMDTHSNKHTRLVSGAMGIIGVNDDAK</sequence>
<gene>
    <name evidence="1" type="ORF">NCTC7304_00899</name>
</gene>
<organism evidence="1 2">
    <name type="scientific">Salmonella enterica subsp. arizonae</name>
    <dbReference type="NCBI Taxonomy" id="59203"/>
    <lineage>
        <taxon>Bacteria</taxon>
        <taxon>Pseudomonadati</taxon>
        <taxon>Pseudomonadota</taxon>
        <taxon>Gammaproteobacteria</taxon>
        <taxon>Enterobacterales</taxon>
        <taxon>Enterobacteriaceae</taxon>
        <taxon>Salmonella</taxon>
    </lineage>
</organism>
<reference evidence="1 2" key="1">
    <citation type="submission" date="2018-06" db="EMBL/GenBank/DDBJ databases">
        <authorList>
            <consortium name="Pathogen Informatics"/>
            <person name="Doyle S."/>
        </authorList>
    </citation>
    <scope>NUCLEOTIDE SEQUENCE [LARGE SCALE GENOMIC DNA]</scope>
    <source>
        <strain evidence="1 2">NCTC7304</strain>
    </source>
</reference>
<dbReference type="PANTHER" id="PTHR32305:SF15">
    <property type="entry name" value="PROTEIN RHSA-RELATED"/>
    <property type="match status" value="1"/>
</dbReference>
<protein>
    <submittedName>
        <fullName evidence="1">YD repeat (Two copies)</fullName>
    </submittedName>
</protein>
<dbReference type="PANTHER" id="PTHR32305">
    <property type="match status" value="1"/>
</dbReference>
<evidence type="ECO:0000313" key="1">
    <source>
        <dbReference type="EMBL" id="SUG31514.1"/>
    </source>
</evidence>
<dbReference type="InterPro" id="IPR031325">
    <property type="entry name" value="RHS_repeat"/>
</dbReference>
<name>A0A379ST76_SALER</name>
<accession>A0A379ST76</accession>
<dbReference type="NCBIfam" id="TIGR01643">
    <property type="entry name" value="YD_repeat_2x"/>
    <property type="match status" value="1"/>
</dbReference>
<dbReference type="InterPro" id="IPR006530">
    <property type="entry name" value="YD"/>
</dbReference>
<dbReference type="Gene3D" id="2.180.10.10">
    <property type="entry name" value="RHS repeat-associated core"/>
    <property type="match status" value="2"/>
</dbReference>
<dbReference type="Pfam" id="PF05593">
    <property type="entry name" value="RHS_repeat"/>
    <property type="match status" value="1"/>
</dbReference>